<dbReference type="EMBL" id="FMTS01000006">
    <property type="protein sequence ID" value="SCW75299.1"/>
    <property type="molecule type" value="Genomic_DNA"/>
</dbReference>
<dbReference type="SUPFAM" id="SSF56014">
    <property type="entry name" value="Nitrite and sulphite reductase 4Fe-4S domain-like"/>
    <property type="match status" value="2"/>
</dbReference>
<proteinExistence type="predicted"/>
<evidence type="ECO:0000256" key="5">
    <source>
        <dbReference type="ARBA" id="ARBA00023002"/>
    </source>
</evidence>
<keyword evidence="7" id="KW-0411">Iron-sulfur</keyword>
<dbReference type="Pfam" id="PF01077">
    <property type="entry name" value="NIR_SIR"/>
    <property type="match status" value="2"/>
</dbReference>
<dbReference type="Gene3D" id="3.30.413.10">
    <property type="entry name" value="Sulfite Reductase Hemoprotein, domain 1"/>
    <property type="match status" value="2"/>
</dbReference>
<evidence type="ECO:0000313" key="11">
    <source>
        <dbReference type="Proteomes" id="UP000199150"/>
    </source>
</evidence>
<keyword evidence="11" id="KW-1185">Reference proteome</keyword>
<dbReference type="InterPro" id="IPR045854">
    <property type="entry name" value="NO2/SO3_Rdtase_4Fe4S_sf"/>
</dbReference>
<keyword evidence="6" id="KW-0408">Iron</keyword>
<keyword evidence="3" id="KW-0004">4Fe-4S</keyword>
<evidence type="ECO:0000256" key="6">
    <source>
        <dbReference type="ARBA" id="ARBA00023004"/>
    </source>
</evidence>
<reference evidence="11" key="1">
    <citation type="submission" date="2016-10" db="EMBL/GenBank/DDBJ databases">
        <authorList>
            <person name="Varghese N."/>
            <person name="Submissions S."/>
        </authorList>
    </citation>
    <scope>NUCLEOTIDE SEQUENCE [LARGE SCALE GENOMIC DNA]</scope>
    <source>
        <strain evidence="11">CGMCC 1.3431</strain>
    </source>
</reference>
<dbReference type="SUPFAM" id="SSF55124">
    <property type="entry name" value="Nitrite/Sulfite reductase N-terminal domain-like"/>
    <property type="match status" value="2"/>
</dbReference>
<dbReference type="AlphaFoldDB" id="A0A1G4T440"/>
<feature type="domain" description="Nitrite/sulphite reductase 4Fe-4S" evidence="8">
    <location>
        <begin position="119"/>
        <end position="267"/>
    </location>
</feature>
<dbReference type="PANTHER" id="PTHR11493:SF47">
    <property type="entry name" value="SULFITE REDUCTASE [NADPH] SUBUNIT BETA"/>
    <property type="match status" value="1"/>
</dbReference>
<dbReference type="Pfam" id="PF03460">
    <property type="entry name" value="NIR_SIR_ferr"/>
    <property type="match status" value="2"/>
</dbReference>
<evidence type="ECO:0000256" key="1">
    <source>
        <dbReference type="ARBA" id="ARBA00001929"/>
    </source>
</evidence>
<dbReference type="GO" id="GO:0050311">
    <property type="term" value="F:sulfite reductase (ferredoxin) activity"/>
    <property type="evidence" value="ECO:0007669"/>
    <property type="project" value="TreeGrafter"/>
</dbReference>
<dbReference type="RefSeq" id="WP_090649905.1">
    <property type="nucleotide sequence ID" value="NZ_CBCRYE010000005.1"/>
</dbReference>
<evidence type="ECO:0000256" key="4">
    <source>
        <dbReference type="ARBA" id="ARBA00022723"/>
    </source>
</evidence>
<dbReference type="InterPro" id="IPR036136">
    <property type="entry name" value="Nit/Sulf_reduc_fer-like_dom_sf"/>
</dbReference>
<dbReference type="STRING" id="260084.SAMN02927928_3145"/>
<dbReference type="GO" id="GO:0020037">
    <property type="term" value="F:heme binding"/>
    <property type="evidence" value="ECO:0007669"/>
    <property type="project" value="InterPro"/>
</dbReference>
<dbReference type="InterPro" id="IPR005117">
    <property type="entry name" value="NiRdtase/SiRdtase_haem-b_fer"/>
</dbReference>
<keyword evidence="4" id="KW-0479">Metal-binding</keyword>
<evidence type="ECO:0000259" key="8">
    <source>
        <dbReference type="Pfam" id="PF01077"/>
    </source>
</evidence>
<sequence>MYVYDQFDHAFVQDRIGEFSDQVKRRLAGEISEDQFKPLRLMNGVYLQLHAYMLRIAVPYGVLSSAKMRKLAHIARTYDRDFGHFTTRQNIQFNWIKLAEVPEILKQLAEVEMHALQTSGNCIRNTTTDQFAGAAKDEHDDPRPWGEIIRQWSSNHPEFNFLPRKFKIAITGAEKDRAAIRLHDIGLHLTPQGFDVYVGGGMGRTPSLAHCIRKGLPGDKLLSYLEACLRVYNRYGRRDNSYKARIKILVAALGPDEYKRQVEEEWETFDKAAIDVPAAEVARIKSYFPDPAYADAPFDRVAFERAKTADAAFARWVKNNTNPHKRDDHVSVTISLKPIGLPPGDASSAQMDLMADVADEFGYGELRVSHEQNIILPHVAKRDLYALYAKLDTVNLATANAGKITDMITCPGLDYCSLANARSIPLSQEISKRFEDANLTDKIGDLQIKISGCINACGHHHVGHIGILGVDKQGIEFYQILLGGRADEKAALGQITGKGLSAEAVPAAIERVVQLYLTLRTSDSERFIDTLERVGRNTFAEALHEPA</sequence>
<gene>
    <name evidence="10" type="ORF">SAMN02927928_3145</name>
</gene>
<dbReference type="Gene3D" id="3.90.480.10">
    <property type="entry name" value="Sulfite Reductase Hemoprotein,Domain 2"/>
    <property type="match status" value="1"/>
</dbReference>
<evidence type="ECO:0000313" key="10">
    <source>
        <dbReference type="EMBL" id="SCW75299.1"/>
    </source>
</evidence>
<feature type="domain" description="Nitrite/Sulfite reductase ferredoxin-like" evidence="9">
    <location>
        <begin position="52"/>
        <end position="111"/>
    </location>
</feature>
<protein>
    <submittedName>
        <fullName evidence="10">Sulfite reductase (NADPH) hemoprotein beta-component</fullName>
    </submittedName>
</protein>
<evidence type="ECO:0000256" key="2">
    <source>
        <dbReference type="ARBA" id="ARBA00001966"/>
    </source>
</evidence>
<evidence type="ECO:0000259" key="9">
    <source>
        <dbReference type="Pfam" id="PF03460"/>
    </source>
</evidence>
<comment type="cofactor">
    <cofactor evidence="2">
        <name>[4Fe-4S] cluster</name>
        <dbReference type="ChEBI" id="CHEBI:49883"/>
    </cofactor>
</comment>
<dbReference type="GO" id="GO:0016002">
    <property type="term" value="F:sulfite reductase activity"/>
    <property type="evidence" value="ECO:0007669"/>
    <property type="project" value="TreeGrafter"/>
</dbReference>
<evidence type="ECO:0000256" key="7">
    <source>
        <dbReference type="ARBA" id="ARBA00023014"/>
    </source>
</evidence>
<dbReference type="InterPro" id="IPR006067">
    <property type="entry name" value="NO2/SO3_Rdtase_4Fe4S_dom"/>
</dbReference>
<keyword evidence="5" id="KW-0560">Oxidoreductase</keyword>
<dbReference type="PANTHER" id="PTHR11493">
    <property type="entry name" value="SULFITE REDUCTASE [NADPH] SUBUNIT BETA-RELATED"/>
    <property type="match status" value="1"/>
</dbReference>
<dbReference type="GO" id="GO:0000103">
    <property type="term" value="P:sulfate assimilation"/>
    <property type="evidence" value="ECO:0007669"/>
    <property type="project" value="TreeGrafter"/>
</dbReference>
<dbReference type="GO" id="GO:0051539">
    <property type="term" value="F:4 iron, 4 sulfur cluster binding"/>
    <property type="evidence" value="ECO:0007669"/>
    <property type="project" value="UniProtKB-KW"/>
</dbReference>
<dbReference type="OrthoDB" id="9803707at2"/>
<dbReference type="Proteomes" id="UP000199150">
    <property type="component" value="Unassembled WGS sequence"/>
</dbReference>
<comment type="cofactor">
    <cofactor evidence="1">
        <name>siroheme</name>
        <dbReference type="ChEBI" id="CHEBI:60052"/>
    </cofactor>
</comment>
<feature type="domain" description="Nitrite/sulphite reductase 4Fe-4S" evidence="8">
    <location>
        <begin position="405"/>
        <end position="545"/>
    </location>
</feature>
<dbReference type="InterPro" id="IPR045169">
    <property type="entry name" value="NO2/SO3_Rdtase_4Fe4S_prot"/>
</dbReference>
<organism evidence="10 11">
    <name type="scientific">Asticcacaulis taihuensis</name>
    <dbReference type="NCBI Taxonomy" id="260084"/>
    <lineage>
        <taxon>Bacteria</taxon>
        <taxon>Pseudomonadati</taxon>
        <taxon>Pseudomonadota</taxon>
        <taxon>Alphaproteobacteria</taxon>
        <taxon>Caulobacterales</taxon>
        <taxon>Caulobacteraceae</taxon>
        <taxon>Asticcacaulis</taxon>
    </lineage>
</organism>
<feature type="domain" description="Nitrite/Sulfite reductase ferredoxin-like" evidence="9">
    <location>
        <begin position="339"/>
        <end position="392"/>
    </location>
</feature>
<name>A0A1G4T440_9CAUL</name>
<accession>A0A1G4T440</accession>
<evidence type="ECO:0000256" key="3">
    <source>
        <dbReference type="ARBA" id="ARBA00022485"/>
    </source>
</evidence>
<dbReference type="GO" id="GO:0009337">
    <property type="term" value="C:sulfite reductase complex (NADPH)"/>
    <property type="evidence" value="ECO:0007669"/>
    <property type="project" value="TreeGrafter"/>
</dbReference>
<dbReference type="GO" id="GO:0046872">
    <property type="term" value="F:metal ion binding"/>
    <property type="evidence" value="ECO:0007669"/>
    <property type="project" value="UniProtKB-KW"/>
</dbReference>